<name>A0A2P8HCW5_9BACI</name>
<sequence>MDMTGEEMVMNRKTLALKKVEKIKKGQAAFADASELADMIRRELNRQQLTVYEDVTELGYWFLPEGN</sequence>
<dbReference type="Pfam" id="PF26326">
    <property type="entry name" value="YtzJ"/>
    <property type="match status" value="1"/>
</dbReference>
<protein>
    <submittedName>
        <fullName evidence="1">Uncharacterized protein</fullName>
    </submittedName>
</protein>
<accession>A0A2P8HCW5</accession>
<evidence type="ECO:0000313" key="2">
    <source>
        <dbReference type="Proteomes" id="UP000242310"/>
    </source>
</evidence>
<proteinExistence type="predicted"/>
<dbReference type="InterPro" id="IPR058867">
    <property type="entry name" value="YtzJ"/>
</dbReference>
<organism evidence="1 2">
    <name type="scientific">Salsuginibacillus halophilus</name>
    <dbReference type="NCBI Taxonomy" id="517424"/>
    <lineage>
        <taxon>Bacteria</taxon>
        <taxon>Bacillati</taxon>
        <taxon>Bacillota</taxon>
        <taxon>Bacilli</taxon>
        <taxon>Bacillales</taxon>
        <taxon>Bacillaceae</taxon>
        <taxon>Salsuginibacillus</taxon>
    </lineage>
</organism>
<keyword evidence="2" id="KW-1185">Reference proteome</keyword>
<reference evidence="1 2" key="1">
    <citation type="submission" date="2018-03" db="EMBL/GenBank/DDBJ databases">
        <title>Genomic Encyclopedia of Type Strains, Phase III (KMG-III): the genomes of soil and plant-associated and newly described type strains.</title>
        <authorList>
            <person name="Whitman W."/>
        </authorList>
    </citation>
    <scope>NUCLEOTIDE SEQUENCE [LARGE SCALE GENOMIC DNA]</scope>
    <source>
        <strain evidence="1 2">CGMCC 1.07653</strain>
    </source>
</reference>
<dbReference type="EMBL" id="PYAV01000009">
    <property type="protein sequence ID" value="PSL44084.1"/>
    <property type="molecule type" value="Genomic_DNA"/>
</dbReference>
<gene>
    <name evidence="1" type="ORF">B0H94_109146</name>
</gene>
<evidence type="ECO:0000313" key="1">
    <source>
        <dbReference type="EMBL" id="PSL44084.1"/>
    </source>
</evidence>
<dbReference type="RefSeq" id="WP_106589187.1">
    <property type="nucleotide sequence ID" value="NZ_PYAV01000009.1"/>
</dbReference>
<dbReference type="AlphaFoldDB" id="A0A2P8HCW5"/>
<dbReference type="Proteomes" id="UP000242310">
    <property type="component" value="Unassembled WGS sequence"/>
</dbReference>
<dbReference type="OrthoDB" id="2679903at2"/>
<comment type="caution">
    <text evidence="1">The sequence shown here is derived from an EMBL/GenBank/DDBJ whole genome shotgun (WGS) entry which is preliminary data.</text>
</comment>